<proteinExistence type="inferred from homology"/>
<feature type="domain" description="Flagellar basal body rod protein N-terminal" evidence="5">
    <location>
        <begin position="5"/>
        <end position="35"/>
    </location>
</feature>
<dbReference type="GO" id="GO:0009425">
    <property type="term" value="C:bacterial-type flagellum basal body"/>
    <property type="evidence" value="ECO:0007669"/>
    <property type="project" value="UniProtKB-SubCell"/>
</dbReference>
<dbReference type="PANTHER" id="PTHR30435:SF19">
    <property type="entry name" value="FLAGELLAR BASAL-BODY ROD PROTEIN FLGG"/>
    <property type="match status" value="1"/>
</dbReference>
<dbReference type="PANTHER" id="PTHR30435">
    <property type="entry name" value="FLAGELLAR PROTEIN"/>
    <property type="match status" value="1"/>
</dbReference>
<dbReference type="AlphaFoldDB" id="A0A1G6LPL9"/>
<keyword evidence="3 4" id="KW-0975">Bacterial flagellum</keyword>
<evidence type="ECO:0000259" key="5">
    <source>
        <dbReference type="Pfam" id="PF00460"/>
    </source>
</evidence>
<evidence type="ECO:0000256" key="2">
    <source>
        <dbReference type="ARBA" id="ARBA00009677"/>
    </source>
</evidence>
<keyword evidence="8" id="KW-0282">Flagellum</keyword>
<dbReference type="OrthoDB" id="9804559at2"/>
<evidence type="ECO:0000313" key="8">
    <source>
        <dbReference type="EMBL" id="SDC45129.1"/>
    </source>
</evidence>
<evidence type="ECO:0000313" key="9">
    <source>
        <dbReference type="Proteomes" id="UP000199411"/>
    </source>
</evidence>
<name>A0A1G6LPL9_9BACT</name>
<gene>
    <name evidence="8" type="ORF">SAMN05660835_00868</name>
</gene>
<evidence type="ECO:0000259" key="7">
    <source>
        <dbReference type="Pfam" id="PF22692"/>
    </source>
</evidence>
<dbReference type="InterPro" id="IPR010930">
    <property type="entry name" value="Flg_bb/hook_C_dom"/>
</dbReference>
<dbReference type="EMBL" id="FMYU01000005">
    <property type="protein sequence ID" value="SDC45129.1"/>
    <property type="molecule type" value="Genomic_DNA"/>
</dbReference>
<dbReference type="InterPro" id="IPR001444">
    <property type="entry name" value="Flag_bb_rod_N"/>
</dbReference>
<feature type="domain" description="Flagellar hook protein FlgE/F/G-like D1" evidence="7">
    <location>
        <begin position="100"/>
        <end position="142"/>
    </location>
</feature>
<dbReference type="RefSeq" id="WP_159427488.1">
    <property type="nucleotide sequence ID" value="NZ_FMYU01000005.1"/>
</dbReference>
<reference evidence="9" key="1">
    <citation type="submission" date="2016-10" db="EMBL/GenBank/DDBJ databases">
        <authorList>
            <person name="Varghese N."/>
            <person name="Submissions S."/>
        </authorList>
    </citation>
    <scope>NUCLEOTIDE SEQUENCE [LARGE SCALE GENOMIC DNA]</scope>
    <source>
        <strain evidence="9">DSM 8415</strain>
    </source>
</reference>
<evidence type="ECO:0000256" key="1">
    <source>
        <dbReference type="ARBA" id="ARBA00004117"/>
    </source>
</evidence>
<accession>A0A1G6LPL9</accession>
<sequence>MLSGIYTSASAMIIAAQRVNNIANNIANANTIGFKSEGINQKSWSEVNGYANANLPIPPDTKLAANFINETVNSVVHMDKDYINFSQGSLEQTGNKLDFAIEGKGFFAVLTPNGIQYTRDGQFGINNQGILVQRGTNYPVLGDNYFKNGKFIKVSSQTTFSQTGAVLENGAQVDTIAIRDFNNYANLRKVGDNCFVPVNNMQPQLTASFTLKEGYLEQSNVNIVKEMVELIQNQRSYDSYQKVISTFANQLVPNTIQIGSLT</sequence>
<dbReference type="Proteomes" id="UP000199411">
    <property type="component" value="Unassembled WGS sequence"/>
</dbReference>
<dbReference type="Pfam" id="PF22692">
    <property type="entry name" value="LlgE_F_G_D1"/>
    <property type="match status" value="1"/>
</dbReference>
<feature type="domain" description="Flagellar basal-body/hook protein C-terminal" evidence="6">
    <location>
        <begin position="213"/>
        <end position="246"/>
    </location>
</feature>
<dbReference type="NCBIfam" id="TIGR03506">
    <property type="entry name" value="FlgEFG_subfam"/>
    <property type="match status" value="1"/>
</dbReference>
<evidence type="ECO:0000256" key="4">
    <source>
        <dbReference type="RuleBase" id="RU362116"/>
    </source>
</evidence>
<keyword evidence="9" id="KW-1185">Reference proteome</keyword>
<keyword evidence="8" id="KW-0969">Cilium</keyword>
<comment type="similarity">
    <text evidence="2 4">Belongs to the flagella basal body rod proteins family.</text>
</comment>
<dbReference type="InterPro" id="IPR053967">
    <property type="entry name" value="LlgE_F_G-like_D1"/>
</dbReference>
<dbReference type="GO" id="GO:0071978">
    <property type="term" value="P:bacterial-type flagellum-dependent swarming motility"/>
    <property type="evidence" value="ECO:0007669"/>
    <property type="project" value="TreeGrafter"/>
</dbReference>
<dbReference type="SUPFAM" id="SSF117143">
    <property type="entry name" value="Flagellar hook protein flgE"/>
    <property type="match status" value="1"/>
</dbReference>
<protein>
    <submittedName>
        <fullName evidence="8">Flagellar basal-body rod protein FlgG</fullName>
    </submittedName>
</protein>
<dbReference type="InterPro" id="IPR020013">
    <property type="entry name" value="Flagellar_FlgE/F/G"/>
</dbReference>
<dbReference type="Pfam" id="PF00460">
    <property type="entry name" value="Flg_bb_rod"/>
    <property type="match status" value="1"/>
</dbReference>
<organism evidence="8 9">
    <name type="scientific">Desulfurella multipotens</name>
    <dbReference type="NCBI Taxonomy" id="79269"/>
    <lineage>
        <taxon>Bacteria</taxon>
        <taxon>Pseudomonadati</taxon>
        <taxon>Campylobacterota</taxon>
        <taxon>Desulfurellia</taxon>
        <taxon>Desulfurellales</taxon>
        <taxon>Desulfurellaceae</taxon>
        <taxon>Desulfurella</taxon>
    </lineage>
</organism>
<keyword evidence="8" id="KW-0966">Cell projection</keyword>
<dbReference type="InterPro" id="IPR037925">
    <property type="entry name" value="FlgE/F/G-like"/>
</dbReference>
<dbReference type="Pfam" id="PF06429">
    <property type="entry name" value="Flg_bbr_C"/>
    <property type="match status" value="1"/>
</dbReference>
<evidence type="ECO:0000259" key="6">
    <source>
        <dbReference type="Pfam" id="PF06429"/>
    </source>
</evidence>
<comment type="subcellular location">
    <subcellularLocation>
        <location evidence="1 4">Bacterial flagellum basal body</location>
    </subcellularLocation>
</comment>
<evidence type="ECO:0000256" key="3">
    <source>
        <dbReference type="ARBA" id="ARBA00023143"/>
    </source>
</evidence>